<reference evidence="2" key="1">
    <citation type="submission" date="2017-02" db="EMBL/GenBank/DDBJ databases">
        <authorList>
            <person name="Varghese N."/>
            <person name="Submissions S."/>
        </authorList>
    </citation>
    <scope>NUCLEOTIDE SEQUENCE [LARGE SCALE GENOMIC DNA]</scope>
    <source>
        <strain evidence="2">DSM 19608</strain>
    </source>
</reference>
<protein>
    <submittedName>
        <fullName evidence="1">Uncharacterized protein</fullName>
    </submittedName>
</protein>
<dbReference type="STRING" id="1123491.SAMN02745782_03235"/>
<accession>A0A1T4SFB4</accession>
<name>A0A1T4SFB4_VIBCI</name>
<dbReference type="EMBL" id="FUXB01000025">
    <property type="protein sequence ID" value="SKA26618.1"/>
    <property type="molecule type" value="Genomic_DNA"/>
</dbReference>
<evidence type="ECO:0000313" key="1">
    <source>
        <dbReference type="EMBL" id="SKA26618.1"/>
    </source>
</evidence>
<dbReference type="AlphaFoldDB" id="A0A1T4SFB4"/>
<dbReference type="RefSeq" id="WP_172459858.1">
    <property type="nucleotide sequence ID" value="NZ_FUXB01000025.1"/>
</dbReference>
<evidence type="ECO:0000313" key="2">
    <source>
        <dbReference type="Proteomes" id="UP000190834"/>
    </source>
</evidence>
<dbReference type="GeneID" id="70584926"/>
<proteinExistence type="predicted"/>
<dbReference type="Proteomes" id="UP000190834">
    <property type="component" value="Unassembled WGS sequence"/>
</dbReference>
<keyword evidence="2" id="KW-1185">Reference proteome</keyword>
<gene>
    <name evidence="1" type="ORF">SAMN02745782_03235</name>
</gene>
<organism evidence="1 2">
    <name type="scientific">Vibrio cincinnatiensis DSM 19608</name>
    <dbReference type="NCBI Taxonomy" id="1123491"/>
    <lineage>
        <taxon>Bacteria</taxon>
        <taxon>Pseudomonadati</taxon>
        <taxon>Pseudomonadota</taxon>
        <taxon>Gammaproteobacteria</taxon>
        <taxon>Vibrionales</taxon>
        <taxon>Vibrionaceae</taxon>
        <taxon>Vibrio</taxon>
    </lineage>
</organism>
<sequence>MKERRLTAAESHELATRVSALGAKQVLLLLRELQNRALNHDLGIKKTRRSPIH</sequence>